<name>A0A1L9QR04_9CYAN</name>
<comment type="caution">
    <text evidence="2">The sequence shown here is derived from an EMBL/GenBank/DDBJ whole genome shotgun (WGS) entry which is preliminary data.</text>
</comment>
<accession>A0A1L9QR04</accession>
<dbReference type="NCBIfam" id="TIGR00305">
    <property type="entry name" value="putative toxin-antitoxin system toxin component, PIN family"/>
    <property type="match status" value="1"/>
</dbReference>
<dbReference type="PANTHER" id="PTHR34610:SF4">
    <property type="entry name" value="SLL8027 PROTEIN"/>
    <property type="match status" value="1"/>
</dbReference>
<gene>
    <name evidence="2" type="ORF">BI308_12935</name>
</gene>
<dbReference type="InterPro" id="IPR029060">
    <property type="entry name" value="PIN-like_dom_sf"/>
</dbReference>
<dbReference type="Proteomes" id="UP000183940">
    <property type="component" value="Unassembled WGS sequence"/>
</dbReference>
<dbReference type="EMBL" id="MLAW01000021">
    <property type="protein sequence ID" value="OJJ25094.1"/>
    <property type="molecule type" value="Genomic_DNA"/>
</dbReference>
<reference evidence="2" key="1">
    <citation type="submission" date="2016-10" db="EMBL/GenBank/DDBJ databases">
        <title>CRISPR-Cas defence system in Roseofilum reptotaenium: evidence of a bacteriophage-cyanobacterium arms race in the coral black band disease.</title>
        <authorList>
            <person name="Buerger P."/>
            <person name="Wood-Charlson E.M."/>
            <person name="Weynberg K.D."/>
            <person name="Willis B."/>
            <person name="Van Oppen M.J."/>
        </authorList>
    </citation>
    <scope>NUCLEOTIDE SEQUENCE [LARGE SCALE GENOMIC DNA]</scope>
    <source>
        <strain evidence="2">AO1-A</strain>
    </source>
</reference>
<sequence>MINEMRYVFDTNIIVSALLFEYSKPDRVLRYALANGEVLLSLELLEELSEIFGREKFNRYITREEREQFLGTLVARSVLVEIVEQVEECRDRKDDKILELALNGEVSYIITGDRDLLVLHPFRGILVITADEFLRTIAPE</sequence>
<organism evidence="2 3">
    <name type="scientific">Roseofilum reptotaenium AO1-A</name>
    <dbReference type="NCBI Taxonomy" id="1925591"/>
    <lineage>
        <taxon>Bacteria</taxon>
        <taxon>Bacillati</taxon>
        <taxon>Cyanobacteriota</taxon>
        <taxon>Cyanophyceae</taxon>
        <taxon>Desertifilales</taxon>
        <taxon>Desertifilaceae</taxon>
        <taxon>Roseofilum</taxon>
    </lineage>
</organism>
<evidence type="ECO:0000313" key="2">
    <source>
        <dbReference type="EMBL" id="OJJ25094.1"/>
    </source>
</evidence>
<feature type="domain" description="PIN" evidence="1">
    <location>
        <begin position="5"/>
        <end position="118"/>
    </location>
</feature>
<evidence type="ECO:0000259" key="1">
    <source>
        <dbReference type="SMART" id="SM00670"/>
    </source>
</evidence>
<proteinExistence type="predicted"/>
<dbReference type="Gene3D" id="3.40.50.1010">
    <property type="entry name" value="5'-nuclease"/>
    <property type="match status" value="1"/>
</dbReference>
<dbReference type="InterPro" id="IPR002850">
    <property type="entry name" value="PIN_toxin-like"/>
</dbReference>
<dbReference type="InterPro" id="IPR002716">
    <property type="entry name" value="PIN_dom"/>
</dbReference>
<evidence type="ECO:0000313" key="3">
    <source>
        <dbReference type="Proteomes" id="UP000183940"/>
    </source>
</evidence>
<dbReference type="SUPFAM" id="SSF88723">
    <property type="entry name" value="PIN domain-like"/>
    <property type="match status" value="1"/>
</dbReference>
<dbReference type="Pfam" id="PF13470">
    <property type="entry name" value="PIN_3"/>
    <property type="match status" value="1"/>
</dbReference>
<dbReference type="SMART" id="SM00670">
    <property type="entry name" value="PINc"/>
    <property type="match status" value="1"/>
</dbReference>
<dbReference type="STRING" id="1925591.BI308_12935"/>
<protein>
    <submittedName>
        <fullName evidence="2">Toxin-antitoxin system toxin component, PIN family</fullName>
    </submittedName>
</protein>
<dbReference type="AlphaFoldDB" id="A0A1L9QR04"/>
<keyword evidence="3" id="KW-1185">Reference proteome</keyword>
<dbReference type="PANTHER" id="PTHR34610">
    <property type="entry name" value="SSL7007 PROTEIN"/>
    <property type="match status" value="1"/>
</dbReference>